<dbReference type="SUPFAM" id="SSF54160">
    <property type="entry name" value="Chromo domain-like"/>
    <property type="match status" value="1"/>
</dbReference>
<sequence>MLLNSKSHLVSVREPAEDSQTTSENWSKGEVAGDQTSEKSLKFVHRSTDTIIITSTFQLCQKNDKQASDLTCSFISVSCRKIMEEQPSLLEFVEHNYAEEAAAQEQQPLFAYPMMDEGDIKMEEVDDEDMRTHSPTPPDVPFLAAASPSPQRTEPVGRPPSLSPAFSPIRQGEGRGRAHEDDGDSVAQFAVGDIVMATYPKDGHDYRAKIISAYRVYGAGGERVVEYRVHYIGWPARYDHAIHRSNVHAVTPEQEAAFQRAEEEKKAKAAAAAAKAEAKKGIRPKNQNLDPPVAKRYKTGSSTRNARLSNERSQTPLSTWSETNSKRAPTNNDDFGSFSSDAQPTSTTPRRRGRPCKPKPSATDSGASLRSPPSSSSSSSTVPPITIKLSNGAVVGTIARPPPSISKSSPGLVAGAIARTASSITKSPSVVLPASKNPLSGRATVARPSQAVFHDSNSTTLLPPPPPQQPDASSPEDSNNDLSSGLNVAASSTAPSESSGCNTPTTLPRDQHKTSSSHTRRSFPWRDVDFHVIAQKCLGRLDSRQSIKWKYELVLAMEARVPESSSAPSTPKKNDASREAGATDQGSVTRCFRDSIRAGGTTERQELVTGFLIGESNLQYSSLTISFFMGVTMMLNLSILEGIRDVAQECLAKLDSTAAIAFKFRIAQQMVNKLGEVVGDEDALPDDLKTFIRE</sequence>
<reference evidence="3" key="2">
    <citation type="submission" date="2022-06" db="UniProtKB">
        <authorList>
            <consortium name="EnsemblMetazoa"/>
        </authorList>
    </citation>
    <scope>IDENTIFICATION</scope>
    <source>
        <strain evidence="3">PS312</strain>
    </source>
</reference>
<keyword evidence="4" id="KW-1185">Reference proteome</keyword>
<reference evidence="4" key="1">
    <citation type="journal article" date="2008" name="Nat. Genet.">
        <title>The Pristionchus pacificus genome provides a unique perspective on nematode lifestyle and parasitism.</title>
        <authorList>
            <person name="Dieterich C."/>
            <person name="Clifton S.W."/>
            <person name="Schuster L.N."/>
            <person name="Chinwalla A."/>
            <person name="Delehaunty K."/>
            <person name="Dinkelacker I."/>
            <person name="Fulton L."/>
            <person name="Fulton R."/>
            <person name="Godfrey J."/>
            <person name="Minx P."/>
            <person name="Mitreva M."/>
            <person name="Roeseler W."/>
            <person name="Tian H."/>
            <person name="Witte H."/>
            <person name="Yang S.P."/>
            <person name="Wilson R.K."/>
            <person name="Sommer R.J."/>
        </authorList>
    </citation>
    <scope>NUCLEOTIDE SEQUENCE [LARGE SCALE GENOMIC DNA]</scope>
    <source>
        <strain evidence="4">PS312</strain>
    </source>
</reference>
<evidence type="ECO:0000256" key="1">
    <source>
        <dbReference type="SAM" id="MobiDB-lite"/>
    </source>
</evidence>
<dbReference type="EnsemblMetazoa" id="PPA13694.1">
    <property type="protein sequence ID" value="PPA13694.1"/>
    <property type="gene ID" value="WBGene00103248"/>
</dbReference>
<dbReference type="AlphaFoldDB" id="A0A2A6BVH9"/>
<proteinExistence type="predicted"/>
<feature type="region of interest" description="Disordered" evidence="1">
    <location>
        <begin position="270"/>
        <end position="385"/>
    </location>
</feature>
<feature type="region of interest" description="Disordered" evidence="1">
    <location>
        <begin position="144"/>
        <end position="182"/>
    </location>
</feature>
<feature type="region of interest" description="Disordered" evidence="1">
    <location>
        <begin position="560"/>
        <end position="587"/>
    </location>
</feature>
<dbReference type="InterPro" id="IPR053820">
    <property type="entry name" value="MSL3_chromo-like"/>
</dbReference>
<feature type="compositionally biased region" description="Low complexity" evidence="1">
    <location>
        <begin position="371"/>
        <end position="380"/>
    </location>
</feature>
<dbReference type="Pfam" id="PF22732">
    <property type="entry name" value="MSL3_chromo-like"/>
    <property type="match status" value="1"/>
</dbReference>
<evidence type="ECO:0000313" key="3">
    <source>
        <dbReference type="EnsemblMetazoa" id="PPA13694.1"/>
    </source>
</evidence>
<evidence type="ECO:0000313" key="4">
    <source>
        <dbReference type="Proteomes" id="UP000005239"/>
    </source>
</evidence>
<feature type="region of interest" description="Disordered" evidence="1">
    <location>
        <begin position="1"/>
        <end position="33"/>
    </location>
</feature>
<feature type="domain" description="MSL3 chromodomain-like" evidence="2">
    <location>
        <begin position="206"/>
        <end position="255"/>
    </location>
</feature>
<name>A0A2A6BVH9_PRIPA</name>
<accession>A0A8R1YCF4</accession>
<feature type="compositionally biased region" description="Polar residues" evidence="1">
    <location>
        <begin position="471"/>
        <end position="508"/>
    </location>
</feature>
<feature type="compositionally biased region" description="Polar residues" evidence="1">
    <location>
        <begin position="299"/>
        <end position="343"/>
    </location>
</feature>
<organism evidence="3 4">
    <name type="scientific">Pristionchus pacificus</name>
    <name type="common">Parasitic nematode worm</name>
    <dbReference type="NCBI Taxonomy" id="54126"/>
    <lineage>
        <taxon>Eukaryota</taxon>
        <taxon>Metazoa</taxon>
        <taxon>Ecdysozoa</taxon>
        <taxon>Nematoda</taxon>
        <taxon>Chromadorea</taxon>
        <taxon>Rhabditida</taxon>
        <taxon>Rhabditina</taxon>
        <taxon>Diplogasteromorpha</taxon>
        <taxon>Diplogasteroidea</taxon>
        <taxon>Neodiplogasteridae</taxon>
        <taxon>Pristionchus</taxon>
    </lineage>
</organism>
<dbReference type="Gene3D" id="2.30.30.140">
    <property type="match status" value="1"/>
</dbReference>
<dbReference type="Proteomes" id="UP000005239">
    <property type="component" value="Unassembled WGS sequence"/>
</dbReference>
<accession>A0A2A6BVH9</accession>
<feature type="region of interest" description="Disordered" evidence="1">
    <location>
        <begin position="455"/>
        <end position="521"/>
    </location>
</feature>
<gene>
    <name evidence="3" type="primary">WBGene00103248</name>
</gene>
<dbReference type="InterPro" id="IPR016197">
    <property type="entry name" value="Chromo-like_dom_sf"/>
</dbReference>
<protein>
    <recommendedName>
        <fullName evidence="2">MSL3 chromodomain-like domain-containing protein</fullName>
    </recommendedName>
</protein>
<evidence type="ECO:0000259" key="2">
    <source>
        <dbReference type="Pfam" id="PF22732"/>
    </source>
</evidence>